<evidence type="ECO:0008006" key="5">
    <source>
        <dbReference type="Google" id="ProtNLM"/>
    </source>
</evidence>
<evidence type="ECO:0000313" key="4">
    <source>
        <dbReference type="Proteomes" id="UP001320609"/>
    </source>
</evidence>
<protein>
    <recommendedName>
        <fullName evidence="5">Lipoprotein</fullName>
    </recommendedName>
</protein>
<feature type="signal peptide" evidence="2">
    <location>
        <begin position="1"/>
        <end position="21"/>
    </location>
</feature>
<dbReference type="RefSeq" id="WP_240719441.1">
    <property type="nucleotide sequence ID" value="NZ_JAKVTW010000016.1"/>
</dbReference>
<dbReference type="Proteomes" id="UP001320609">
    <property type="component" value="Unassembled WGS sequence"/>
</dbReference>
<gene>
    <name evidence="3" type="ORF">MLE19_17620</name>
</gene>
<keyword evidence="2" id="KW-0732">Signal</keyword>
<evidence type="ECO:0000256" key="1">
    <source>
        <dbReference type="SAM" id="MobiDB-lite"/>
    </source>
</evidence>
<evidence type="ECO:0000313" key="3">
    <source>
        <dbReference type="EMBL" id="MCH4813157.1"/>
    </source>
</evidence>
<reference evidence="3 4" key="1">
    <citation type="submission" date="2022-03" db="EMBL/GenBank/DDBJ databases">
        <title>Genomic signatures underlying metal tolerance in selected Arctic bacterial isolates.</title>
        <authorList>
            <person name="Thomas F.A."/>
            <person name="Venkatachalam S."/>
            <person name="Krishnan K.P."/>
        </authorList>
    </citation>
    <scope>NUCLEOTIDE SEQUENCE [LARGE SCALE GENOMIC DNA]</scope>
    <source>
        <strain evidence="3 4">HM116</strain>
    </source>
</reference>
<keyword evidence="4" id="KW-1185">Reference proteome</keyword>
<accession>A0ABS9SAL3</accession>
<feature type="chain" id="PRO_5045329053" description="Lipoprotein" evidence="2">
    <location>
        <begin position="22"/>
        <end position="160"/>
    </location>
</feature>
<evidence type="ECO:0000256" key="2">
    <source>
        <dbReference type="SAM" id="SignalP"/>
    </source>
</evidence>
<name>A0ABS9SAL3_9GAMM</name>
<sequence>MNVDKAILASVLAALSLAACTQENDRNGSEGQKASTPTTPEHRLAPLSENDMRNASLQGELGCSFTTNSESVLLIAMGVVASSDPAKGLIKLDNELHPVSAPGGFDGMLRGATFEGDGNAVQVSITGEPQGSGESPPYPAELMVVGSDQPTINGLWTCGP</sequence>
<comment type="caution">
    <text evidence="3">The sequence shown here is derived from an EMBL/GenBank/DDBJ whole genome shotgun (WGS) entry which is preliminary data.</text>
</comment>
<dbReference type="EMBL" id="JAKVTW010000016">
    <property type="protein sequence ID" value="MCH4813157.1"/>
    <property type="molecule type" value="Genomic_DNA"/>
</dbReference>
<feature type="region of interest" description="Disordered" evidence="1">
    <location>
        <begin position="23"/>
        <end position="47"/>
    </location>
</feature>
<dbReference type="PROSITE" id="PS51257">
    <property type="entry name" value="PROKAR_LIPOPROTEIN"/>
    <property type="match status" value="1"/>
</dbReference>
<feature type="compositionally biased region" description="Polar residues" evidence="1">
    <location>
        <begin position="29"/>
        <end position="39"/>
    </location>
</feature>
<organism evidence="3 4">
    <name type="scientific">Vreelandella neptunia</name>
    <dbReference type="NCBI Taxonomy" id="115551"/>
    <lineage>
        <taxon>Bacteria</taxon>
        <taxon>Pseudomonadati</taxon>
        <taxon>Pseudomonadota</taxon>
        <taxon>Gammaproteobacteria</taxon>
        <taxon>Oceanospirillales</taxon>
        <taxon>Halomonadaceae</taxon>
        <taxon>Vreelandella</taxon>
    </lineage>
</organism>
<proteinExistence type="predicted"/>